<dbReference type="InParanoid" id="A0A2I1DPF6"/>
<keyword evidence="3" id="KW-1185">Reference proteome</keyword>
<dbReference type="AlphaFoldDB" id="A0A2I1DPF6"/>
<gene>
    <name evidence="2" type="ORF">B1757_02895</name>
</gene>
<evidence type="ECO:0000313" key="3">
    <source>
        <dbReference type="Proteomes" id="UP000234329"/>
    </source>
</evidence>
<accession>A0A2I1DPF6</accession>
<dbReference type="Proteomes" id="UP000234329">
    <property type="component" value="Unassembled WGS sequence"/>
</dbReference>
<proteinExistence type="predicted"/>
<evidence type="ECO:0000256" key="1">
    <source>
        <dbReference type="SAM" id="MobiDB-lite"/>
    </source>
</evidence>
<evidence type="ECO:0000313" key="2">
    <source>
        <dbReference type="EMBL" id="PKY11755.1"/>
    </source>
</evidence>
<comment type="caution">
    <text evidence="2">The sequence shown here is derived from an EMBL/GenBank/DDBJ whole genome shotgun (WGS) entry which is preliminary data.</text>
</comment>
<reference evidence="2 3" key="1">
    <citation type="submission" date="2017-03" db="EMBL/GenBank/DDBJ databases">
        <title>Draft genime sequence of the acidophilic sulfur-oxidizing bacterium Acidithiobacillus sp. SH, isolated from seawater.</title>
        <authorList>
            <person name="Sharmin S."/>
            <person name="Tokuhisa M."/>
            <person name="Kanao T."/>
            <person name="Kamimura K."/>
        </authorList>
    </citation>
    <scope>NUCLEOTIDE SEQUENCE [LARGE SCALE GENOMIC DNA]</scope>
    <source>
        <strain evidence="2 3">SH</strain>
    </source>
</reference>
<protein>
    <submittedName>
        <fullName evidence="2">Uncharacterized protein</fullName>
    </submittedName>
</protein>
<name>A0A2I1DPF6_9PROT</name>
<sequence>MRKIRVIFTVKETDADLYDWFDNIPARYRNLMLRMALLDAIRNGNGGADPEKYFSRTTSGPNKKPVKSQPGTSKMEAYQTEPKVMNQPKPKGRDESTRDAVTDTEAKGEEELVAFTLAHLPEGVSEDLRELATRFPREQPYSMDDLLTLKELVTCTEQGGNG</sequence>
<feature type="region of interest" description="Disordered" evidence="1">
    <location>
        <begin position="46"/>
        <end position="104"/>
    </location>
</feature>
<organism evidence="2 3">
    <name type="scientific">Acidithiobacillus marinus</name>
    <dbReference type="NCBI Taxonomy" id="187490"/>
    <lineage>
        <taxon>Bacteria</taxon>
        <taxon>Pseudomonadati</taxon>
        <taxon>Pseudomonadota</taxon>
        <taxon>Acidithiobacillia</taxon>
        <taxon>Acidithiobacillales</taxon>
        <taxon>Acidithiobacillaceae</taxon>
        <taxon>Acidithiobacillus</taxon>
    </lineage>
</organism>
<dbReference type="EMBL" id="MXAV01000007">
    <property type="protein sequence ID" value="PKY11755.1"/>
    <property type="molecule type" value="Genomic_DNA"/>
</dbReference>
<feature type="compositionally biased region" description="Basic and acidic residues" evidence="1">
    <location>
        <begin position="91"/>
        <end position="104"/>
    </location>
</feature>